<dbReference type="PANTHER" id="PTHR46579">
    <property type="entry name" value="F5/8 TYPE C DOMAIN-CONTAINING PROTEIN-RELATED"/>
    <property type="match status" value="1"/>
</dbReference>
<proteinExistence type="predicted"/>
<dbReference type="EMBL" id="JARIHO010000004">
    <property type="protein sequence ID" value="KAJ7362561.1"/>
    <property type="molecule type" value="Genomic_DNA"/>
</dbReference>
<organism evidence="3 4">
    <name type="scientific">Mycena albidolilacea</name>
    <dbReference type="NCBI Taxonomy" id="1033008"/>
    <lineage>
        <taxon>Eukaryota</taxon>
        <taxon>Fungi</taxon>
        <taxon>Dikarya</taxon>
        <taxon>Basidiomycota</taxon>
        <taxon>Agaricomycotina</taxon>
        <taxon>Agaricomycetes</taxon>
        <taxon>Agaricomycetidae</taxon>
        <taxon>Agaricales</taxon>
        <taxon>Marasmiineae</taxon>
        <taxon>Mycenaceae</taxon>
        <taxon>Mycena</taxon>
    </lineage>
</organism>
<dbReference type="Proteomes" id="UP001218218">
    <property type="component" value="Unassembled WGS sequence"/>
</dbReference>
<dbReference type="AlphaFoldDB" id="A0AAD7F0I2"/>
<keyword evidence="4" id="KW-1185">Reference proteome</keyword>
<feature type="region of interest" description="Disordered" evidence="1">
    <location>
        <begin position="35"/>
        <end position="100"/>
    </location>
</feature>
<keyword evidence="2" id="KW-0812">Transmembrane</keyword>
<feature type="compositionally biased region" description="Polar residues" evidence="1">
    <location>
        <begin position="88"/>
        <end position="99"/>
    </location>
</feature>
<evidence type="ECO:0000313" key="4">
    <source>
        <dbReference type="Proteomes" id="UP001218218"/>
    </source>
</evidence>
<comment type="caution">
    <text evidence="3">The sequence shown here is derived from an EMBL/GenBank/DDBJ whole genome shotgun (WGS) entry which is preliminary data.</text>
</comment>
<feature type="compositionally biased region" description="Basic and acidic residues" evidence="1">
    <location>
        <begin position="66"/>
        <end position="87"/>
    </location>
</feature>
<keyword evidence="2" id="KW-1133">Transmembrane helix</keyword>
<dbReference type="PANTHER" id="PTHR46579:SF1">
    <property type="entry name" value="F5_8 TYPE C DOMAIN-CONTAINING PROTEIN"/>
    <property type="match status" value="1"/>
</dbReference>
<reference evidence="3" key="1">
    <citation type="submission" date="2023-03" db="EMBL/GenBank/DDBJ databases">
        <title>Massive genome expansion in bonnet fungi (Mycena s.s.) driven by repeated elements and novel gene families across ecological guilds.</title>
        <authorList>
            <consortium name="Lawrence Berkeley National Laboratory"/>
            <person name="Harder C.B."/>
            <person name="Miyauchi S."/>
            <person name="Viragh M."/>
            <person name="Kuo A."/>
            <person name="Thoen E."/>
            <person name="Andreopoulos B."/>
            <person name="Lu D."/>
            <person name="Skrede I."/>
            <person name="Drula E."/>
            <person name="Henrissat B."/>
            <person name="Morin E."/>
            <person name="Kohler A."/>
            <person name="Barry K."/>
            <person name="LaButti K."/>
            <person name="Morin E."/>
            <person name="Salamov A."/>
            <person name="Lipzen A."/>
            <person name="Mereny Z."/>
            <person name="Hegedus B."/>
            <person name="Baldrian P."/>
            <person name="Stursova M."/>
            <person name="Weitz H."/>
            <person name="Taylor A."/>
            <person name="Grigoriev I.V."/>
            <person name="Nagy L.G."/>
            <person name="Martin F."/>
            <person name="Kauserud H."/>
        </authorList>
    </citation>
    <scope>NUCLEOTIDE SEQUENCE</scope>
    <source>
        <strain evidence="3">CBHHK002</strain>
    </source>
</reference>
<gene>
    <name evidence="3" type="ORF">DFH08DRAFT_910784</name>
</gene>
<evidence type="ECO:0000313" key="3">
    <source>
        <dbReference type="EMBL" id="KAJ7362561.1"/>
    </source>
</evidence>
<sequence length="935" mass="105980">MYGATCRIFSITQDLQVPSPSSFATFDSTLDAEQVGQLPDLASDDENFDFDPLPGPANESDLDTESDSKSDSEPDGPGREAEEHHNDIQQQPAPTTQHPKSLPLRISLQFIEALEAACHENSMLAREDDARLWNPPRECLNIGDPALRQALKTFMGADSPITEETFNAIRDAAIERHPLDDFPSFYKTKTKLAELTGICPLETDMCLNSCIAYTGPFTKLNKCPYPTCHEPQYDQAKLAKGVQEARTKFWTIPIGPYLQSLWRNPETAKELKFRREVDKKIHLKSTTKPKEWDDITAGADYEKLVENGTIELTDMILMFSIDASDCWIYIWVILDFRPGLRYKKKVVVPGGFIPGPNPPKNVDSFTFREGLPIWDASSGESFISHPYLLLSTADGPGQQHMSGSNGHTARRHRYGAPQYYPVTLKPMNSEYLNEASDVDIQKDLRTSLSSEASIQEYHTAITNLLGSRTQTDYKMRQTQCGFGKPSILSGLPRCLGPPGVFPADLMHYILNIGDLLSGLWTGKLDKIYPPDNVDTWPWRVLVGDRWTQHGEAVAHAHHFFPDNFDRVPRNPAEKINSGYKAKEWQHWLFGLGPALLYGLLPHEYWLNFCKLVHVIRLLHQYSISQKSLVTAYQLILEFTYEFETLYYQRRVERLHFVRHSIHTPMHIVQEVLRVANPILYAQWTLERTIGNLGGEIRQPKHITRKETALPTGGIDVDDGYQFRPKIDNAARPVLDAAELDALKVFLSSKWNTPFEDKKHNSRITRAARLYIPENSQVARSRWAEKEHNRVTRMVQLKSNMPEGFEIGEVHYFFRYDVQKNIPTALAMVKVFGIPDRALLQESFETLWVARPGEAGMRVIPAKSILSVVAMIPFSENRGGELPPPQFTPPAQLLFAKHIISPFAVTFALPLLVLFFLICRRISSLAHVKPVHGVRG</sequence>
<accession>A0AAD7F0I2</accession>
<evidence type="ECO:0000256" key="2">
    <source>
        <dbReference type="SAM" id="Phobius"/>
    </source>
</evidence>
<protein>
    <recommendedName>
        <fullName evidence="5">Transposase family Tnp2 protein</fullName>
    </recommendedName>
</protein>
<evidence type="ECO:0008006" key="5">
    <source>
        <dbReference type="Google" id="ProtNLM"/>
    </source>
</evidence>
<keyword evidence="2" id="KW-0472">Membrane</keyword>
<feature type="transmembrane region" description="Helical" evidence="2">
    <location>
        <begin position="898"/>
        <end position="918"/>
    </location>
</feature>
<evidence type="ECO:0000256" key="1">
    <source>
        <dbReference type="SAM" id="MobiDB-lite"/>
    </source>
</evidence>
<name>A0AAD7F0I2_9AGAR</name>